<comment type="caution">
    <text evidence="7">The sequence shown here is derived from an EMBL/GenBank/DDBJ whole genome shotgun (WGS) entry which is preliminary data.</text>
</comment>
<dbReference type="EMBL" id="BAAAPM010000001">
    <property type="protein sequence ID" value="GAA1708507.1"/>
    <property type="molecule type" value="Genomic_DNA"/>
</dbReference>
<dbReference type="InterPro" id="IPR016161">
    <property type="entry name" value="Ald_DH/histidinol_DH"/>
</dbReference>
<dbReference type="PROSITE" id="PS00070">
    <property type="entry name" value="ALDEHYDE_DEHYDR_CYS"/>
    <property type="match status" value="1"/>
</dbReference>
<dbReference type="Gene3D" id="3.40.309.10">
    <property type="entry name" value="Aldehyde Dehydrogenase, Chain A, domain 2"/>
    <property type="match status" value="1"/>
</dbReference>
<evidence type="ECO:0000256" key="2">
    <source>
        <dbReference type="ARBA" id="ARBA00023002"/>
    </source>
</evidence>
<dbReference type="InterPro" id="IPR016160">
    <property type="entry name" value="Ald_DH_CS_CYS"/>
</dbReference>
<dbReference type="PANTHER" id="PTHR43570">
    <property type="entry name" value="ALDEHYDE DEHYDROGENASE"/>
    <property type="match status" value="1"/>
</dbReference>
<evidence type="ECO:0000256" key="5">
    <source>
        <dbReference type="RuleBase" id="RU003345"/>
    </source>
</evidence>
<accession>A0ABN2INI8</accession>
<keyword evidence="8" id="KW-1185">Reference proteome</keyword>
<evidence type="ECO:0000256" key="4">
    <source>
        <dbReference type="PROSITE-ProRule" id="PRU10007"/>
    </source>
</evidence>
<gene>
    <name evidence="7" type="ORF">GCM10009809_00930</name>
</gene>
<dbReference type="CDD" id="cd07087">
    <property type="entry name" value="ALDH_F3-13-14_CALDH-like"/>
    <property type="match status" value="1"/>
</dbReference>
<dbReference type="InterPro" id="IPR016162">
    <property type="entry name" value="Ald_DH_N"/>
</dbReference>
<evidence type="ECO:0000259" key="6">
    <source>
        <dbReference type="Pfam" id="PF00171"/>
    </source>
</evidence>
<evidence type="ECO:0000256" key="1">
    <source>
        <dbReference type="ARBA" id="ARBA00009986"/>
    </source>
</evidence>
<keyword evidence="2 3" id="KW-0560">Oxidoreductase</keyword>
<dbReference type="Gene3D" id="3.40.605.10">
    <property type="entry name" value="Aldehyde Dehydrogenase, Chain A, domain 1"/>
    <property type="match status" value="1"/>
</dbReference>
<reference evidence="7 8" key="1">
    <citation type="journal article" date="2019" name="Int. J. Syst. Evol. Microbiol.">
        <title>The Global Catalogue of Microorganisms (GCM) 10K type strain sequencing project: providing services to taxonomists for standard genome sequencing and annotation.</title>
        <authorList>
            <consortium name="The Broad Institute Genomics Platform"/>
            <consortium name="The Broad Institute Genome Sequencing Center for Infectious Disease"/>
            <person name="Wu L."/>
            <person name="Ma J."/>
        </authorList>
    </citation>
    <scope>NUCLEOTIDE SEQUENCE [LARGE SCALE GENOMIC DNA]</scope>
    <source>
        <strain evidence="7 8">JCM 15589</strain>
    </source>
</reference>
<evidence type="ECO:0000256" key="3">
    <source>
        <dbReference type="PIRNR" id="PIRNR036492"/>
    </source>
</evidence>
<proteinExistence type="inferred from homology"/>
<dbReference type="RefSeq" id="WP_344244550.1">
    <property type="nucleotide sequence ID" value="NZ_BAAAPM010000001.1"/>
</dbReference>
<dbReference type="InterPro" id="IPR016163">
    <property type="entry name" value="Ald_DH_C"/>
</dbReference>
<protein>
    <recommendedName>
        <fullName evidence="3">Aldehyde dehydrogenase</fullName>
    </recommendedName>
</protein>
<dbReference type="PIRSF" id="PIRSF036492">
    <property type="entry name" value="ALDH"/>
    <property type="match status" value="1"/>
</dbReference>
<dbReference type="InterPro" id="IPR029510">
    <property type="entry name" value="Ald_DH_CS_GLU"/>
</dbReference>
<comment type="similarity">
    <text evidence="1 3 5">Belongs to the aldehyde dehydrogenase family.</text>
</comment>
<dbReference type="InterPro" id="IPR012394">
    <property type="entry name" value="Aldehyde_DH_NAD(P)"/>
</dbReference>
<dbReference type="SUPFAM" id="SSF53720">
    <property type="entry name" value="ALDH-like"/>
    <property type="match status" value="1"/>
</dbReference>
<dbReference type="InterPro" id="IPR015590">
    <property type="entry name" value="Aldehyde_DH_dom"/>
</dbReference>
<name>A0ABN2INI8_9MICO</name>
<evidence type="ECO:0000313" key="8">
    <source>
        <dbReference type="Proteomes" id="UP001501138"/>
    </source>
</evidence>
<dbReference type="PROSITE" id="PS00687">
    <property type="entry name" value="ALDEHYDE_DEHYDR_GLU"/>
    <property type="match status" value="1"/>
</dbReference>
<dbReference type="Pfam" id="PF00171">
    <property type="entry name" value="Aldedh"/>
    <property type="match status" value="1"/>
</dbReference>
<sequence>MDATAHPSPPTRTETIAAVVHTARDRFDSGATRLLSWRRAQLEALQRLLRENGPAIEAALWRDLRKNATEARLAETGVVLAEIAHTLRHLRRFTRPRRQRLPLSLQPATGRLVREPLGVALVIAPWNYPVQLLLAPLVGALAAGNAVVLKPSELTPTVSAVVAGLVPQYLDARAVQVVEGGVEESTELLRQRFDHIFYTGNGAVAKVVARAAAEHLTPVTLELGGKSPAWFDDDARLDQVARRLAWGKFLNAGQTCVAPDYVLTTPDRVDALTAALQRAITDLYGTDPARSDDYGRIVNDRHFTRLIGLLDGARIAVGGQRHAADRYIAPTVVHAPDPFASTDEPAYLREEIFGPILSIVPVADVDAAIGYVTARAKPLALYVFTGTASTREAFVARTSSGGVGLDAPMLQAGIADLPFGGVGASGMGAYHGQYSVDTFSHIKSVVRKPHMLDTLRFAQPPFTAAKQRIAERTTR</sequence>
<dbReference type="PANTHER" id="PTHR43570:SF16">
    <property type="entry name" value="ALDEHYDE DEHYDROGENASE TYPE III, ISOFORM Q"/>
    <property type="match status" value="1"/>
</dbReference>
<organism evidence="7 8">
    <name type="scientific">Isoptericola hypogeus</name>
    <dbReference type="NCBI Taxonomy" id="300179"/>
    <lineage>
        <taxon>Bacteria</taxon>
        <taxon>Bacillati</taxon>
        <taxon>Actinomycetota</taxon>
        <taxon>Actinomycetes</taxon>
        <taxon>Micrococcales</taxon>
        <taxon>Promicromonosporaceae</taxon>
        <taxon>Isoptericola</taxon>
    </lineage>
</organism>
<feature type="domain" description="Aldehyde dehydrogenase" evidence="6">
    <location>
        <begin position="12"/>
        <end position="445"/>
    </location>
</feature>
<feature type="active site" evidence="4">
    <location>
        <position position="222"/>
    </location>
</feature>
<dbReference type="Proteomes" id="UP001501138">
    <property type="component" value="Unassembled WGS sequence"/>
</dbReference>
<evidence type="ECO:0000313" key="7">
    <source>
        <dbReference type="EMBL" id="GAA1708507.1"/>
    </source>
</evidence>